<accession>A0A5P1FEW8</accession>
<dbReference type="SUPFAM" id="SSF52058">
    <property type="entry name" value="L domain-like"/>
    <property type="match status" value="1"/>
</dbReference>
<evidence type="ECO:0000256" key="3">
    <source>
        <dbReference type="ARBA" id="ARBA00022737"/>
    </source>
</evidence>
<organism evidence="5 7">
    <name type="scientific">Asparagus officinalis</name>
    <name type="common">Garden asparagus</name>
    <dbReference type="NCBI Taxonomy" id="4686"/>
    <lineage>
        <taxon>Eukaryota</taxon>
        <taxon>Viridiplantae</taxon>
        <taxon>Streptophyta</taxon>
        <taxon>Embryophyta</taxon>
        <taxon>Tracheophyta</taxon>
        <taxon>Spermatophyta</taxon>
        <taxon>Magnoliopsida</taxon>
        <taxon>Liliopsida</taxon>
        <taxon>Asparagales</taxon>
        <taxon>Asparagaceae</taxon>
        <taxon>Asparagoideae</taxon>
        <taxon>Asparagus</taxon>
    </lineage>
</organism>
<sequence>MSFNSLDEENPASLSNCSTLRKIVLNNNALVGMIPEELDSFSNLLSINFGENDLFGTISASFGNMSSLTKLLLYNARLEGRIPDSLGKLKSLKTFQVSMNKLSGEIPSSLYNLSSLQYFVAGDNHLPGTLPSNMFNTLPSLRMLLLFGNNFTRPILISLPNASKFVELDLKGNGFSDMMSLNLDNLKNLYWINLSRNRLEVNQAKGWDFLAFLTNCTNLETL</sequence>
<keyword evidence="1" id="KW-0433">Leucine-rich repeat</keyword>
<dbReference type="PANTHER" id="PTHR48004:SF73">
    <property type="entry name" value="RECEPTOR-LIKE PROTEIN 16-RELATED"/>
    <property type="match status" value="1"/>
</dbReference>
<evidence type="ECO:0000256" key="1">
    <source>
        <dbReference type="ARBA" id="ARBA00022614"/>
    </source>
</evidence>
<dbReference type="FunFam" id="3.80.10.10:FF:000041">
    <property type="entry name" value="LRR receptor-like serine/threonine-protein kinase ERECTA"/>
    <property type="match status" value="1"/>
</dbReference>
<dbReference type="Gene3D" id="3.80.10.10">
    <property type="entry name" value="Ribonuclease Inhibitor"/>
    <property type="match status" value="1"/>
</dbReference>
<keyword evidence="3" id="KW-0677">Repeat</keyword>
<evidence type="ECO:0000313" key="6">
    <source>
        <dbReference type="EMBL" id="ONK76901.1"/>
    </source>
</evidence>
<reference evidence="7" key="2">
    <citation type="journal article" date="2017" name="Nat. Commun.">
        <title>The asparagus genome sheds light on the origin and evolution of a young Y chromosome.</title>
        <authorList>
            <person name="Harkess A."/>
            <person name="Zhou J."/>
            <person name="Xu C."/>
            <person name="Bowers J.E."/>
            <person name="Van der Hulst R."/>
            <person name="Ayyampalayam S."/>
            <person name="Mercati F."/>
            <person name="Riccardi P."/>
            <person name="McKain M.R."/>
            <person name="Kakrana A."/>
            <person name="Tang H."/>
            <person name="Ray J."/>
            <person name="Groenendijk J."/>
            <person name="Arikit S."/>
            <person name="Mathioni S.M."/>
            <person name="Nakano M."/>
            <person name="Shan H."/>
            <person name="Telgmann-Rauber A."/>
            <person name="Kanno A."/>
            <person name="Yue Z."/>
            <person name="Chen H."/>
            <person name="Li W."/>
            <person name="Chen Y."/>
            <person name="Xu X."/>
            <person name="Zhang Y."/>
            <person name="Luo S."/>
            <person name="Chen H."/>
            <person name="Gao J."/>
            <person name="Mao Z."/>
            <person name="Pires J.C."/>
            <person name="Luo M."/>
            <person name="Kudrna D."/>
            <person name="Wing R.A."/>
            <person name="Meyers B.C."/>
            <person name="Yi K."/>
            <person name="Kong H."/>
            <person name="Lavrijsen P."/>
            <person name="Sunseri F."/>
            <person name="Falavigna A."/>
            <person name="Ye Y."/>
            <person name="Leebens-Mack J.H."/>
            <person name="Chen G."/>
        </authorList>
    </citation>
    <scope>NUCLEOTIDE SEQUENCE [LARGE SCALE GENOMIC DNA]</scope>
    <source>
        <strain evidence="7">cv. DH0086</strain>
    </source>
</reference>
<gene>
    <name evidence="6" type="ORF">A4U43_C02F1070</name>
    <name evidence="5" type="ORF">A4U43_C03F22140</name>
</gene>
<proteinExistence type="predicted"/>
<evidence type="ECO:0000313" key="7">
    <source>
        <dbReference type="Proteomes" id="UP000243459"/>
    </source>
</evidence>
<dbReference type="EMBL" id="CM007383">
    <property type="protein sequence ID" value="ONK75937.1"/>
    <property type="molecule type" value="Genomic_DNA"/>
</dbReference>
<dbReference type="PANTHER" id="PTHR48004">
    <property type="entry name" value="OS01G0149700 PROTEIN"/>
    <property type="match status" value="1"/>
</dbReference>
<dbReference type="Gramene" id="ONK76901">
    <property type="protein sequence ID" value="ONK76901"/>
    <property type="gene ID" value="A4U43_C02F1070"/>
</dbReference>
<reference evidence="5" key="1">
    <citation type="submission" date="2016-10" db="EMBL/GenBank/DDBJ databases">
        <title>The evolution of sex chromosomes in Asparagus.</title>
        <authorList>
            <person name="Leebens-Mack J."/>
            <person name="Bowers J."/>
            <person name="Harkess A."/>
            <person name="Ayyampalayam S."/>
        </authorList>
    </citation>
    <scope>NUCLEOTIDE SEQUENCE [LARGE SCALE GENOMIC DNA]</scope>
    <source>
        <tissue evidence="5">Spear</tissue>
    </source>
</reference>
<dbReference type="Proteomes" id="UP000243459">
    <property type="component" value="Chromosome 3"/>
</dbReference>
<dbReference type="InterPro" id="IPR001611">
    <property type="entry name" value="Leu-rich_rpt"/>
</dbReference>
<name>A0A5P1FEW8_ASPOF</name>
<dbReference type="Gramene" id="ONK75937">
    <property type="protein sequence ID" value="ONK75937"/>
    <property type="gene ID" value="A4U43_C03F22140"/>
</dbReference>
<dbReference type="Pfam" id="PF00560">
    <property type="entry name" value="LRR_1"/>
    <property type="match status" value="2"/>
</dbReference>
<evidence type="ECO:0000256" key="4">
    <source>
        <dbReference type="ARBA" id="ARBA00023180"/>
    </source>
</evidence>
<evidence type="ECO:0000313" key="5">
    <source>
        <dbReference type="EMBL" id="ONK75937.1"/>
    </source>
</evidence>
<dbReference type="InterPro" id="IPR052941">
    <property type="entry name" value="StomDev_PlantInt_Reg"/>
</dbReference>
<dbReference type="Proteomes" id="UP000243459">
    <property type="component" value="Chromosome 2"/>
</dbReference>
<evidence type="ECO:0008006" key="8">
    <source>
        <dbReference type="Google" id="ProtNLM"/>
    </source>
</evidence>
<evidence type="ECO:0000256" key="2">
    <source>
        <dbReference type="ARBA" id="ARBA00022729"/>
    </source>
</evidence>
<keyword evidence="7" id="KW-1185">Reference proteome</keyword>
<keyword evidence="2" id="KW-0732">Signal</keyword>
<protein>
    <recommendedName>
        <fullName evidence="8">Leucine-rich repeat-containing N-terminal plant-type domain-containing protein</fullName>
    </recommendedName>
</protein>
<dbReference type="EMBL" id="CM007382">
    <property type="protein sequence ID" value="ONK76901.1"/>
    <property type="molecule type" value="Genomic_DNA"/>
</dbReference>
<dbReference type="AlphaFoldDB" id="A0A5P1FEW8"/>
<keyword evidence="4" id="KW-0325">Glycoprotein</keyword>
<dbReference type="InterPro" id="IPR032675">
    <property type="entry name" value="LRR_dom_sf"/>
</dbReference>